<evidence type="ECO:0000313" key="4">
    <source>
        <dbReference type="Proteomes" id="UP000193450"/>
    </source>
</evidence>
<accession>A0A1X9NEJ0</accession>
<dbReference type="InterPro" id="IPR048341">
    <property type="entry name" value="DUF1285_N"/>
</dbReference>
<dbReference type="STRING" id="716816.BST96_16430"/>
<reference evidence="3 4" key="1">
    <citation type="submission" date="2016-11" db="EMBL/GenBank/DDBJ databases">
        <title>Trade-off between light-utilization and light-protection in marine flavobacteria.</title>
        <authorList>
            <person name="Kumagai Y."/>
        </authorList>
    </citation>
    <scope>NUCLEOTIDE SEQUENCE [LARGE SCALE GENOMIC DNA]</scope>
    <source>
        <strain evidence="3 4">NBRC 107125</strain>
    </source>
</reference>
<dbReference type="Pfam" id="PF21028">
    <property type="entry name" value="DUF1285_C"/>
    <property type="match status" value="1"/>
</dbReference>
<feature type="domain" description="DUF1285" evidence="2">
    <location>
        <begin position="89"/>
        <end position="178"/>
    </location>
</feature>
<protein>
    <recommendedName>
        <fullName evidence="5">Proteophosphoglycan</fullName>
    </recommendedName>
</protein>
<dbReference type="InterPro" id="IPR023361">
    <property type="entry name" value="DUF1285_beta_roll_sf"/>
</dbReference>
<evidence type="ECO:0000259" key="2">
    <source>
        <dbReference type="Pfam" id="PF21028"/>
    </source>
</evidence>
<evidence type="ECO:0000313" key="3">
    <source>
        <dbReference type="EMBL" id="ARN76458.1"/>
    </source>
</evidence>
<dbReference type="KEGG" id="osg:BST96_16430"/>
<keyword evidence="4" id="KW-1185">Reference proteome</keyword>
<dbReference type="Proteomes" id="UP000193450">
    <property type="component" value="Chromosome"/>
</dbReference>
<dbReference type="InterPro" id="IPR048342">
    <property type="entry name" value="DUF1285_C"/>
</dbReference>
<gene>
    <name evidence="3" type="ORF">BST96_16430</name>
</gene>
<dbReference type="Pfam" id="PF06938">
    <property type="entry name" value="DUF1285_N"/>
    <property type="match status" value="1"/>
</dbReference>
<dbReference type="InterPro" id="IPR010707">
    <property type="entry name" value="DUF1285"/>
</dbReference>
<dbReference type="Gene3D" id="2.30.270.10">
    <property type="entry name" value="duf1285 protein"/>
    <property type="match status" value="1"/>
</dbReference>
<organism evidence="3 4">
    <name type="scientific">Oceanicoccus sagamiensis</name>
    <dbReference type="NCBI Taxonomy" id="716816"/>
    <lineage>
        <taxon>Bacteria</taxon>
        <taxon>Pseudomonadati</taxon>
        <taxon>Pseudomonadota</taxon>
        <taxon>Gammaproteobacteria</taxon>
        <taxon>Cellvibrionales</taxon>
        <taxon>Spongiibacteraceae</taxon>
        <taxon>Oceanicoccus</taxon>
    </lineage>
</organism>
<evidence type="ECO:0008006" key="5">
    <source>
        <dbReference type="Google" id="ProtNLM"/>
    </source>
</evidence>
<dbReference type="Gene3D" id="3.10.540.10">
    <property type="entry name" value="duf1285 like domain"/>
    <property type="match status" value="1"/>
</dbReference>
<sequence>MAGGLNDLEQHLQGQSGKPPLHLWHPELSGDMDIVIKANGDWVHEGTAIKRKPLVKLFASILRREEDGEYYLLTPVEKWRIQVEQTALTIVDMDIIEPGRVDQKIRFTSNVDEQYTLGKKYPLTVSSTDSGREPLPVLALDQQLTAKLNRAVFYRLADLAVEKEGGFYVTSDGVEFKLDA</sequence>
<feature type="domain" description="DUF1285" evidence="1">
    <location>
        <begin position="19"/>
        <end position="85"/>
    </location>
</feature>
<proteinExistence type="predicted"/>
<dbReference type="EMBL" id="CP019343">
    <property type="protein sequence ID" value="ARN76458.1"/>
    <property type="molecule type" value="Genomic_DNA"/>
</dbReference>
<evidence type="ECO:0000259" key="1">
    <source>
        <dbReference type="Pfam" id="PF06938"/>
    </source>
</evidence>
<dbReference type="AlphaFoldDB" id="A0A1X9NEJ0"/>
<name>A0A1X9NEJ0_9GAMM</name>
<dbReference type="PIRSF" id="PIRSF029557">
    <property type="entry name" value="UCP029557"/>
    <property type="match status" value="1"/>
</dbReference>
<dbReference type="RefSeq" id="WP_206045358.1">
    <property type="nucleotide sequence ID" value="NZ_CP019343.1"/>
</dbReference>